<evidence type="ECO:0000256" key="1">
    <source>
        <dbReference type="SAM" id="Phobius"/>
    </source>
</evidence>
<feature type="transmembrane region" description="Helical" evidence="1">
    <location>
        <begin position="55"/>
        <end position="73"/>
    </location>
</feature>
<gene>
    <name evidence="2" type="ordered locus">Huta_2929</name>
</gene>
<dbReference type="OrthoDB" id="385358at2157"/>
<protein>
    <submittedName>
        <fullName evidence="2">Uncharacterized protein</fullName>
    </submittedName>
</protein>
<feature type="transmembrane region" description="Helical" evidence="1">
    <location>
        <begin position="29"/>
        <end position="49"/>
    </location>
</feature>
<sequence length="78" mass="8596">MSVPSGLQKRYEQYQQLEGYLEEHTPIQWLVLVAIPGGTYAVAHMLISSGSLTDAIALGLVFGVVFATLKVLFQRTSR</sequence>
<dbReference type="EMBL" id="CP001687">
    <property type="protein sequence ID" value="ACV13090.1"/>
    <property type="molecule type" value="Genomic_DNA"/>
</dbReference>
<dbReference type="STRING" id="519442.Huta_2929"/>
<dbReference type="AlphaFoldDB" id="C7NRX6"/>
<keyword evidence="1" id="KW-0472">Membrane</keyword>
<evidence type="ECO:0000313" key="3">
    <source>
        <dbReference type="Proteomes" id="UP000002071"/>
    </source>
</evidence>
<reference evidence="2 3" key="1">
    <citation type="journal article" date="2009" name="Stand. Genomic Sci.">
        <title>Complete genome sequence of Halorhabdus utahensis type strain (AX-2).</title>
        <authorList>
            <person name="Anderson I."/>
            <person name="Tindall B.J."/>
            <person name="Pomrenke H."/>
            <person name="Goker M."/>
            <person name="Lapidus A."/>
            <person name="Nolan M."/>
            <person name="Copeland A."/>
            <person name="Glavina Del Rio T."/>
            <person name="Chen F."/>
            <person name="Tice H."/>
            <person name="Cheng J.F."/>
            <person name="Lucas S."/>
            <person name="Chertkov O."/>
            <person name="Bruce D."/>
            <person name="Brettin T."/>
            <person name="Detter J.C."/>
            <person name="Han C."/>
            <person name="Goodwin L."/>
            <person name="Land M."/>
            <person name="Hauser L."/>
            <person name="Chang Y.J."/>
            <person name="Jeffries C.D."/>
            <person name="Pitluck S."/>
            <person name="Pati A."/>
            <person name="Mavromatis K."/>
            <person name="Ivanova N."/>
            <person name="Ovchinnikova G."/>
            <person name="Chen A."/>
            <person name="Palaniappan K."/>
            <person name="Chain P."/>
            <person name="Rohde M."/>
            <person name="Bristow J."/>
            <person name="Eisen J.A."/>
            <person name="Markowitz V."/>
            <person name="Hugenholtz P."/>
            <person name="Kyrpides N.C."/>
            <person name="Klenk H.P."/>
        </authorList>
    </citation>
    <scope>NUCLEOTIDE SEQUENCE [LARGE SCALE GENOMIC DNA]</scope>
    <source>
        <strain evidence="3">DSM 12940 / JCM 11049 / AX-2</strain>
    </source>
</reference>
<name>C7NRX6_HALUD</name>
<dbReference type="GeneID" id="8385238"/>
<accession>C7NRX6</accession>
<keyword evidence="1" id="KW-1133">Transmembrane helix</keyword>
<dbReference type="eggNOG" id="arCOG11824">
    <property type="taxonomic scope" value="Archaea"/>
</dbReference>
<dbReference type="RefSeq" id="WP_015790652.1">
    <property type="nucleotide sequence ID" value="NC_013158.1"/>
</dbReference>
<organism evidence="2 3">
    <name type="scientific">Halorhabdus utahensis (strain DSM 12940 / JCM 11049 / AX-2)</name>
    <dbReference type="NCBI Taxonomy" id="519442"/>
    <lineage>
        <taxon>Archaea</taxon>
        <taxon>Methanobacteriati</taxon>
        <taxon>Methanobacteriota</taxon>
        <taxon>Stenosarchaea group</taxon>
        <taxon>Halobacteria</taxon>
        <taxon>Halobacteriales</taxon>
        <taxon>Haloarculaceae</taxon>
        <taxon>Halorhabdus</taxon>
    </lineage>
</organism>
<keyword evidence="1" id="KW-0812">Transmembrane</keyword>
<dbReference type="Proteomes" id="UP000002071">
    <property type="component" value="Chromosome"/>
</dbReference>
<proteinExistence type="predicted"/>
<dbReference type="HOGENOM" id="CLU_2613537_0_0_2"/>
<keyword evidence="3" id="KW-1185">Reference proteome</keyword>
<evidence type="ECO:0000313" key="2">
    <source>
        <dbReference type="EMBL" id="ACV13090.1"/>
    </source>
</evidence>
<dbReference type="KEGG" id="hut:Huta_2929"/>